<evidence type="ECO:0000313" key="2">
    <source>
        <dbReference type="Proteomes" id="UP000294380"/>
    </source>
</evidence>
<sequence length="147" mass="16902">MKKKIYIVSPTTGTIQNIYETKNFSIYMQKIIINSKKNIIVSPINGTIKNNFLKKINFIIQSNPDICICIKNKIIIQKKIKNNIIPVSTNCRNVCAGEIIFVLSNFNHNNQFNHYQTTIQISCKKKINKIKKSLYRVQAGITILTLI</sequence>
<accession>A0A451D538</accession>
<dbReference type="SUPFAM" id="SSF51261">
    <property type="entry name" value="Duplicated hybrid motif"/>
    <property type="match status" value="1"/>
</dbReference>
<dbReference type="InterPro" id="IPR011055">
    <property type="entry name" value="Dup_hybrid_motif"/>
</dbReference>
<dbReference type="EMBL" id="LR217707">
    <property type="protein sequence ID" value="VFP80961.1"/>
    <property type="molecule type" value="Genomic_DNA"/>
</dbReference>
<reference evidence="1 2" key="1">
    <citation type="submission" date="2019-02" db="EMBL/GenBank/DDBJ databases">
        <authorList>
            <person name="Manzano-Marin A."/>
            <person name="Manzano-Marin A."/>
        </authorList>
    </citation>
    <scope>NUCLEOTIDE SEQUENCE [LARGE SCALE GENOMIC DNA]</scope>
    <source>
        <strain evidence="1 2">BuCikochiana</strain>
    </source>
</reference>
<organism evidence="1 2">
    <name type="scientific">Buchnera aphidicola</name>
    <name type="common">Cinara kochiana kochiana</name>
    <dbReference type="NCBI Taxonomy" id="2518976"/>
    <lineage>
        <taxon>Bacteria</taxon>
        <taxon>Pseudomonadati</taxon>
        <taxon>Pseudomonadota</taxon>
        <taxon>Gammaproteobacteria</taxon>
        <taxon>Enterobacterales</taxon>
        <taxon>Erwiniaceae</taxon>
        <taxon>Buchnera</taxon>
    </lineage>
</organism>
<proteinExistence type="predicted"/>
<name>A0A451D538_9GAMM</name>
<dbReference type="AlphaFoldDB" id="A0A451D538"/>
<dbReference type="Proteomes" id="UP000294380">
    <property type="component" value="Chromosome"/>
</dbReference>
<protein>
    <submittedName>
        <fullName evidence="1">PTS system glucose-specific EIIA component</fullName>
    </submittedName>
</protein>
<gene>
    <name evidence="1" type="primary">crr</name>
    <name evidence="1" type="ORF">BUCIKOCA2762_038</name>
</gene>
<dbReference type="Gene3D" id="2.70.70.10">
    <property type="entry name" value="Glucose Permease (Domain IIA)"/>
    <property type="match status" value="1"/>
</dbReference>
<dbReference type="RefSeq" id="WP_154028265.1">
    <property type="nucleotide sequence ID" value="NZ_LR217707.1"/>
</dbReference>
<evidence type="ECO:0000313" key="1">
    <source>
        <dbReference type="EMBL" id="VFP80961.1"/>
    </source>
</evidence>